<dbReference type="RefSeq" id="WP_014372776.1">
    <property type="nucleotide sequence ID" value="NC_016935.1"/>
</dbReference>
<keyword evidence="4" id="KW-0238">DNA-binding</keyword>
<dbReference type="GO" id="GO:0016722">
    <property type="term" value="F:oxidoreductase activity, acting on metal ions"/>
    <property type="evidence" value="ECO:0007669"/>
    <property type="project" value="InterPro"/>
</dbReference>
<dbReference type="GO" id="GO:0003677">
    <property type="term" value="F:DNA binding"/>
    <property type="evidence" value="ECO:0007669"/>
    <property type="project" value="UniProtKB-KW"/>
</dbReference>
<dbReference type="SUPFAM" id="SSF47240">
    <property type="entry name" value="Ferritin-like"/>
    <property type="match status" value="1"/>
</dbReference>
<dbReference type="STRING" id="1116391.PM3016_7445"/>
<dbReference type="InterPro" id="IPR012347">
    <property type="entry name" value="Ferritin-like"/>
</dbReference>
<name>H6NIW1_9BACL</name>
<dbReference type="Pfam" id="PF00210">
    <property type="entry name" value="Ferritin"/>
    <property type="match status" value="1"/>
</dbReference>
<dbReference type="PIRSF" id="PIRSF005900">
    <property type="entry name" value="Dps"/>
    <property type="match status" value="1"/>
</dbReference>
<feature type="domain" description="Ferritin/DPS" evidence="3">
    <location>
        <begin position="5"/>
        <end position="144"/>
    </location>
</feature>
<evidence type="ECO:0000256" key="2">
    <source>
        <dbReference type="RuleBase" id="RU003875"/>
    </source>
</evidence>
<comment type="similarity">
    <text evidence="1 2">Belongs to the Dps family.</text>
</comment>
<evidence type="ECO:0000259" key="3">
    <source>
        <dbReference type="Pfam" id="PF00210"/>
    </source>
</evidence>
<evidence type="ECO:0000313" key="5">
    <source>
        <dbReference type="Proteomes" id="UP000007523"/>
    </source>
</evidence>
<dbReference type="InterPro" id="IPR008331">
    <property type="entry name" value="Ferritin_DPS_dom"/>
</dbReference>
<dbReference type="EMBL" id="CP003235">
    <property type="protein sequence ID" value="AFC34011.1"/>
    <property type="molecule type" value="Genomic_DNA"/>
</dbReference>
<keyword evidence="5" id="KW-1185">Reference proteome</keyword>
<dbReference type="PANTHER" id="PTHR42932">
    <property type="entry name" value="GENERAL STRESS PROTEIN 20U"/>
    <property type="match status" value="1"/>
</dbReference>
<dbReference type="PROSITE" id="PS00819">
    <property type="entry name" value="DPS_2"/>
    <property type="match status" value="1"/>
</dbReference>
<protein>
    <submittedName>
        <fullName evidence="4">DNA-binding ferritin-like protein</fullName>
    </submittedName>
</protein>
<proteinExistence type="inferred from homology"/>
<dbReference type="CDD" id="cd01043">
    <property type="entry name" value="DPS"/>
    <property type="match status" value="1"/>
</dbReference>
<dbReference type="InterPro" id="IPR002177">
    <property type="entry name" value="DPS_DNA-bd"/>
</dbReference>
<dbReference type="GO" id="GO:0008199">
    <property type="term" value="F:ferric iron binding"/>
    <property type="evidence" value="ECO:0007669"/>
    <property type="project" value="InterPro"/>
</dbReference>
<dbReference type="HOGENOM" id="CLU_098183_2_2_9"/>
<gene>
    <name evidence="4" type="ORF">PM3016_7445</name>
</gene>
<dbReference type="AlphaFoldDB" id="H6NIW1"/>
<dbReference type="Gene3D" id="1.20.1260.10">
    <property type="match status" value="1"/>
</dbReference>
<reference evidence="4 5" key="1">
    <citation type="journal article" date="2012" name="J. Bacteriol.">
        <title>Complete Genome Sequence of Paenibacillus mucilaginosus 3016, a Bacterium Functional as Microbial Fertilizer.</title>
        <authorList>
            <person name="Ma M."/>
            <person name="Wang Z."/>
            <person name="Li L."/>
            <person name="Jiang X."/>
            <person name="Guan D."/>
            <person name="Cao F."/>
            <person name="Chen H."/>
            <person name="Wang X."/>
            <person name="Shen D."/>
            <person name="Du B."/>
            <person name="Li J."/>
        </authorList>
    </citation>
    <scope>NUCLEOTIDE SEQUENCE [LARGE SCALE GENOMIC DNA]</scope>
    <source>
        <strain evidence="4 5">3016</strain>
    </source>
</reference>
<dbReference type="KEGG" id="pmq:PM3016_7445"/>
<dbReference type="PANTHER" id="PTHR42932:SF1">
    <property type="entry name" value="GENERAL STRESS PROTEIN 20U"/>
    <property type="match status" value="1"/>
</dbReference>
<evidence type="ECO:0000313" key="4">
    <source>
        <dbReference type="EMBL" id="AFC34011.1"/>
    </source>
</evidence>
<organism evidence="4 5">
    <name type="scientific">Paenibacillus mucilaginosus 3016</name>
    <dbReference type="NCBI Taxonomy" id="1116391"/>
    <lineage>
        <taxon>Bacteria</taxon>
        <taxon>Bacillati</taxon>
        <taxon>Bacillota</taxon>
        <taxon>Bacilli</taxon>
        <taxon>Bacillales</taxon>
        <taxon>Paenibacillaceae</taxon>
        <taxon>Paenibacillus</taxon>
    </lineage>
</organism>
<dbReference type="InterPro" id="IPR023188">
    <property type="entry name" value="DPS_DNA-bd_CS"/>
</dbReference>
<evidence type="ECO:0000256" key="1">
    <source>
        <dbReference type="ARBA" id="ARBA00009497"/>
    </source>
</evidence>
<accession>H6NIW1</accession>
<sequence>MTIEAFLNKHIADWNVLYVKLRHYHWNVTGKQFFTLHTKFGELYSEAAVHVDELAERLLALGRRPVSTMTGYLELASIREAAGNESTADMVQAVAGDYTRMITGLKQGMEIAASAGDETTGDLLLAIRTSLEKQVWMMNAFLGNESLA</sequence>
<dbReference type="Proteomes" id="UP000007523">
    <property type="component" value="Chromosome"/>
</dbReference>
<dbReference type="PRINTS" id="PR01346">
    <property type="entry name" value="HELNAPAPROT"/>
</dbReference>
<dbReference type="InterPro" id="IPR009078">
    <property type="entry name" value="Ferritin-like_SF"/>
</dbReference>